<dbReference type="GO" id="GO:0005737">
    <property type="term" value="C:cytoplasm"/>
    <property type="evidence" value="ECO:0007669"/>
    <property type="project" value="TreeGrafter"/>
</dbReference>
<keyword evidence="7" id="KW-0418">Kinase</keyword>
<dbReference type="GO" id="GO:0004674">
    <property type="term" value="F:protein serine/threonine kinase activity"/>
    <property type="evidence" value="ECO:0007669"/>
    <property type="project" value="UniProtKB-KW"/>
</dbReference>
<protein>
    <recommendedName>
        <fullName evidence="2">non-specific serine/threonine protein kinase</fullName>
        <ecNumber evidence="2">2.7.11.1</ecNumber>
    </recommendedName>
</protein>
<dbReference type="SMART" id="SM00185">
    <property type="entry name" value="ARM"/>
    <property type="match status" value="4"/>
</dbReference>
<keyword evidence="6" id="KW-0547">Nucleotide-binding</keyword>
<evidence type="ECO:0000256" key="4">
    <source>
        <dbReference type="ARBA" id="ARBA00022527"/>
    </source>
</evidence>
<keyword evidence="4" id="KW-0723">Serine/threonine-protein kinase</keyword>
<accession>M8BIW7</accession>
<dbReference type="PROSITE" id="PS00107">
    <property type="entry name" value="PROTEIN_KINASE_ATP"/>
    <property type="match status" value="1"/>
</dbReference>
<dbReference type="FunFam" id="1.25.10.10:FF:000223">
    <property type="entry name" value="Serine/threonine-protein kinase TIO"/>
    <property type="match status" value="1"/>
</dbReference>
<keyword evidence="8" id="KW-0067">ATP-binding</keyword>
<comment type="subcellular location">
    <subcellularLocation>
        <location evidence="1">Cytoplasm</location>
        <location evidence="1">Cytoskeleton</location>
    </subcellularLocation>
</comment>
<dbReference type="InterPro" id="IPR011009">
    <property type="entry name" value="Kinase-like_dom_sf"/>
</dbReference>
<dbReference type="InterPro" id="IPR016024">
    <property type="entry name" value="ARM-type_fold"/>
</dbReference>
<evidence type="ECO:0000256" key="11">
    <source>
        <dbReference type="ARBA" id="ARBA00048679"/>
    </source>
</evidence>
<dbReference type="SUPFAM" id="SSF56112">
    <property type="entry name" value="Protein kinase-like (PK-like)"/>
    <property type="match status" value="1"/>
</dbReference>
<reference evidence="13" key="1">
    <citation type="submission" date="2015-06" db="UniProtKB">
        <authorList>
            <consortium name="EnsemblPlants"/>
        </authorList>
    </citation>
    <scope>IDENTIFICATION</scope>
</reference>
<evidence type="ECO:0000256" key="6">
    <source>
        <dbReference type="ARBA" id="ARBA00022741"/>
    </source>
</evidence>
<evidence type="ECO:0000256" key="1">
    <source>
        <dbReference type="ARBA" id="ARBA00004245"/>
    </source>
</evidence>
<organism evidence="13">
    <name type="scientific">Aegilops tauschii</name>
    <name type="common">Tausch's goatgrass</name>
    <name type="synonym">Aegilops squarrosa</name>
    <dbReference type="NCBI Taxonomy" id="37682"/>
    <lineage>
        <taxon>Eukaryota</taxon>
        <taxon>Viridiplantae</taxon>
        <taxon>Streptophyta</taxon>
        <taxon>Embryophyta</taxon>
        <taxon>Tracheophyta</taxon>
        <taxon>Spermatophyta</taxon>
        <taxon>Magnoliopsida</taxon>
        <taxon>Liliopsida</taxon>
        <taxon>Poales</taxon>
        <taxon>Poaceae</taxon>
        <taxon>BOP clade</taxon>
        <taxon>Pooideae</taxon>
        <taxon>Triticodae</taxon>
        <taxon>Triticeae</taxon>
        <taxon>Triticinae</taxon>
        <taxon>Aegilops</taxon>
    </lineage>
</organism>
<keyword evidence="3" id="KW-0963">Cytoplasm</keyword>
<name>M8BIW7_AEGTA</name>
<dbReference type="CDD" id="cd14002">
    <property type="entry name" value="STKc_STK36"/>
    <property type="match status" value="1"/>
</dbReference>
<dbReference type="Pfam" id="PF00069">
    <property type="entry name" value="Pkinase"/>
    <property type="match status" value="1"/>
</dbReference>
<dbReference type="FunFam" id="1.10.510.10:FF:000292">
    <property type="entry name" value="Serine/threonine-protein kinase 36"/>
    <property type="match status" value="1"/>
</dbReference>
<dbReference type="EnsemblPlants" id="EMT21688">
    <property type="protein sequence ID" value="EMT21688"/>
    <property type="gene ID" value="F775_03396"/>
</dbReference>
<dbReference type="PANTHER" id="PTHR22983:SF6">
    <property type="entry name" value="SERINE_THREONINE-PROTEIN KINASE 36"/>
    <property type="match status" value="1"/>
</dbReference>
<dbReference type="InterPro" id="IPR000719">
    <property type="entry name" value="Prot_kinase_dom"/>
</dbReference>
<dbReference type="InterPro" id="IPR017441">
    <property type="entry name" value="Protein_kinase_ATP_BS"/>
</dbReference>
<dbReference type="EC" id="2.7.11.1" evidence="2"/>
<feature type="domain" description="Protein kinase" evidence="12">
    <location>
        <begin position="6"/>
        <end position="262"/>
    </location>
</feature>
<evidence type="ECO:0000256" key="10">
    <source>
        <dbReference type="ARBA" id="ARBA00047899"/>
    </source>
</evidence>
<keyword evidence="5" id="KW-0808">Transferase</keyword>
<dbReference type="SUPFAM" id="SSF48371">
    <property type="entry name" value="ARM repeat"/>
    <property type="match status" value="1"/>
</dbReference>
<dbReference type="InterPro" id="IPR000225">
    <property type="entry name" value="Armadillo"/>
</dbReference>
<evidence type="ECO:0000259" key="12">
    <source>
        <dbReference type="PROSITE" id="PS50011"/>
    </source>
</evidence>
<dbReference type="GO" id="GO:0005856">
    <property type="term" value="C:cytoskeleton"/>
    <property type="evidence" value="ECO:0007669"/>
    <property type="project" value="UniProtKB-SubCell"/>
</dbReference>
<sequence>MGVEDYHVVELVGEGSFGKVYKGRRKYSRQTVAMKFILKHGKSDKDIHNLRQEIEASALLLLILRKLKHENIIEMIDAFETPQEFCVVTEFAQGELFEVLEDDKCLPEEQVQAIAKQLVHTQRYLVPYAQYQSRTHLPSCFELVPSFQLCDFGFARAMSANTVVLRSIKGTPLYMAPELVREQPYNHTADLWSLGVILYELFVGQPPFYTNSVYALIRHIVKDPVKYPDNMSANFKSFLKGLLNKLPQSRLSWPALLEHPFVKDDSMDLVASGKVHDERTALDKLEKTSQTVNGASSIIGDSAVLSTVLSPIKNWLSNPPSSPRELHIDGANQSLRIVKNLIEAGSYQSCAALDDIICLFLEFTSLIIRMKLSGAYSLAVKCLAIARKLLDTSEGAVLNSYGRHWSSLCDLYSQILASTVDPSGRISRESTACLALMLSRVISVLKASISSESPNPVEESLVNIIDHARKSQLLELLCECLIASGSDIISGSTNMVPAACEACKAIWYLAHAVDIVSLGAHNFSFPLASSWRQGHSKLDGKMQEQDSLPDSNSSSLINIFVKSFLASRPMQIAVYHCLHNGLESAIHASLQLIARACLLNLSFCAIMCGPMNSSPEANEIEYGGDGTIVSDMFSLLSLCGSYLNKESKQNSNQKCKLSNPHALVVHCCLALATIAACLKSEGKSSASIILTSSHKKQRSRLSVLAHLSSADDTVKSCLQPHCAAATLALSTLISLENGGQTRSSLCETALALFPRMATLHTLLKLWLSDGSEELCRYNAGLLNLFGLRDGSIGLLETRLKWGGPLAVEQACSVGIPQLLIRLLTDGFSREPSDGKEVLTHRSGLSPLGVAWTLSALSQCLPGGVFREILYKREHLKLLTDMLSDMHLKVLAAWTGLGGGKKGVRELINSVVDILAFPFVAVQSSPNMPSTSASINSGFLLNIGSPGGRIGTENKEMLKTIEHNMPQYFQVLLEVGVPGCILRCLDNLNMEDISRPLAIVAKMVGYRPLALQLLREGLLNPSRVAKLLKGPLAKETLLDFLMIISDLARMSKDFYEPINKAGMVEYLKNFLSNEDPDIRAKACSAIGNMCRHSPYFYGPFAANKVIELVVDRCSDPDKRTRKFACFAVGNAAYHNDKLYEELRRSIPQLTKLLLAPEEDKTKGNAAGALSNLVRNSDVLCGDIVSQGAIQALLKMVSSYSAVALSPSRKDALTESPLRIVLFALRKMCDHTVCRLFLRSSELLPIIVHLRQSPDQTISEYASAIASKANQA</sequence>
<evidence type="ECO:0000256" key="2">
    <source>
        <dbReference type="ARBA" id="ARBA00012513"/>
    </source>
</evidence>
<evidence type="ECO:0000313" key="13">
    <source>
        <dbReference type="EnsemblPlants" id="EMT21688"/>
    </source>
</evidence>
<dbReference type="PANTHER" id="PTHR22983">
    <property type="entry name" value="PROTEIN KINASE RELATED"/>
    <property type="match status" value="1"/>
</dbReference>
<comment type="catalytic activity">
    <reaction evidence="10">
        <text>L-threonyl-[protein] + ATP = O-phospho-L-threonyl-[protein] + ADP + H(+)</text>
        <dbReference type="Rhea" id="RHEA:46608"/>
        <dbReference type="Rhea" id="RHEA-COMP:11060"/>
        <dbReference type="Rhea" id="RHEA-COMP:11605"/>
        <dbReference type="ChEBI" id="CHEBI:15378"/>
        <dbReference type="ChEBI" id="CHEBI:30013"/>
        <dbReference type="ChEBI" id="CHEBI:30616"/>
        <dbReference type="ChEBI" id="CHEBI:61977"/>
        <dbReference type="ChEBI" id="CHEBI:456216"/>
        <dbReference type="EC" id="2.7.11.1"/>
    </reaction>
</comment>
<evidence type="ECO:0000256" key="9">
    <source>
        <dbReference type="ARBA" id="ARBA00023212"/>
    </source>
</evidence>
<keyword evidence="9" id="KW-0206">Cytoskeleton</keyword>
<dbReference type="GO" id="GO:0005524">
    <property type="term" value="F:ATP binding"/>
    <property type="evidence" value="ECO:0007669"/>
    <property type="project" value="UniProtKB-UniRule"/>
</dbReference>
<proteinExistence type="predicted"/>
<dbReference type="AlphaFoldDB" id="M8BIW7"/>
<comment type="catalytic activity">
    <reaction evidence="11">
        <text>L-seryl-[protein] + ATP = O-phospho-L-seryl-[protein] + ADP + H(+)</text>
        <dbReference type="Rhea" id="RHEA:17989"/>
        <dbReference type="Rhea" id="RHEA-COMP:9863"/>
        <dbReference type="Rhea" id="RHEA-COMP:11604"/>
        <dbReference type="ChEBI" id="CHEBI:15378"/>
        <dbReference type="ChEBI" id="CHEBI:29999"/>
        <dbReference type="ChEBI" id="CHEBI:30616"/>
        <dbReference type="ChEBI" id="CHEBI:83421"/>
        <dbReference type="ChEBI" id="CHEBI:456216"/>
        <dbReference type="EC" id="2.7.11.1"/>
    </reaction>
</comment>
<dbReference type="Gene3D" id="1.25.10.10">
    <property type="entry name" value="Leucine-rich Repeat Variant"/>
    <property type="match status" value="1"/>
</dbReference>
<evidence type="ECO:0000256" key="7">
    <source>
        <dbReference type="ARBA" id="ARBA00022777"/>
    </source>
</evidence>
<evidence type="ECO:0000256" key="5">
    <source>
        <dbReference type="ARBA" id="ARBA00022679"/>
    </source>
</evidence>
<dbReference type="PROSITE" id="PS50011">
    <property type="entry name" value="PROTEIN_KINASE_DOM"/>
    <property type="match status" value="1"/>
</dbReference>
<dbReference type="InterPro" id="IPR011989">
    <property type="entry name" value="ARM-like"/>
</dbReference>
<evidence type="ECO:0000256" key="8">
    <source>
        <dbReference type="ARBA" id="ARBA00022840"/>
    </source>
</evidence>
<evidence type="ECO:0000256" key="3">
    <source>
        <dbReference type="ARBA" id="ARBA00022490"/>
    </source>
</evidence>
<dbReference type="Gene3D" id="1.10.510.10">
    <property type="entry name" value="Transferase(Phosphotransferase) domain 1"/>
    <property type="match status" value="2"/>
</dbReference>